<name>A0AAU9Y1E5_9CNID</name>
<evidence type="ECO:0000313" key="2">
    <source>
        <dbReference type="Proteomes" id="UP001159428"/>
    </source>
</evidence>
<accession>A0AAU9Y1E5</accession>
<sequence>MKLERLSLRFESWGFRSRGSLPFHSPDKLLLAERRISEAELNNTKTLTCRRPHLEPKQLNMAPCENVSSADESFWRDFFVGNWSKLPFIRAFGHPEMTQSPLEQRAVELSENVTLLEVQDGSDTNQLQGKQRALEDLPAVNDRRGKVCTRCRTSDYERTNCKKTPCNDVNSCKLKDKHPESLTEIGT</sequence>
<proteinExistence type="predicted"/>
<keyword evidence="2" id="KW-1185">Reference proteome</keyword>
<reference evidence="1 2" key="1">
    <citation type="submission" date="2022-05" db="EMBL/GenBank/DDBJ databases">
        <authorList>
            <consortium name="Genoscope - CEA"/>
            <person name="William W."/>
        </authorList>
    </citation>
    <scope>NUCLEOTIDE SEQUENCE [LARGE SCALE GENOMIC DNA]</scope>
</reference>
<dbReference type="AlphaFoldDB" id="A0AAU9Y1E5"/>
<organism evidence="1 2">
    <name type="scientific">Pocillopora meandrina</name>
    <dbReference type="NCBI Taxonomy" id="46732"/>
    <lineage>
        <taxon>Eukaryota</taxon>
        <taxon>Metazoa</taxon>
        <taxon>Cnidaria</taxon>
        <taxon>Anthozoa</taxon>
        <taxon>Hexacorallia</taxon>
        <taxon>Scleractinia</taxon>
        <taxon>Astrocoeniina</taxon>
        <taxon>Pocilloporidae</taxon>
        <taxon>Pocillopora</taxon>
    </lineage>
</organism>
<protein>
    <submittedName>
        <fullName evidence="1">Uncharacterized protein</fullName>
    </submittedName>
</protein>
<dbReference type="Proteomes" id="UP001159428">
    <property type="component" value="Unassembled WGS sequence"/>
</dbReference>
<gene>
    <name evidence="1" type="ORF">PMEA_00002196</name>
</gene>
<evidence type="ECO:0000313" key="1">
    <source>
        <dbReference type="EMBL" id="CAH3164230.1"/>
    </source>
</evidence>
<comment type="caution">
    <text evidence="1">The sequence shown here is derived from an EMBL/GenBank/DDBJ whole genome shotgun (WGS) entry which is preliminary data.</text>
</comment>
<dbReference type="EMBL" id="CALNXJ010000101">
    <property type="protein sequence ID" value="CAH3164230.1"/>
    <property type="molecule type" value="Genomic_DNA"/>
</dbReference>